<dbReference type="SUPFAM" id="SSF100950">
    <property type="entry name" value="NagB/RpiA/CoA transferase-like"/>
    <property type="match status" value="1"/>
</dbReference>
<feature type="active site" description="For ring-opening step" evidence="4">
    <location>
        <position position="136"/>
    </location>
</feature>
<dbReference type="PANTHER" id="PTHR11280">
    <property type="entry name" value="GLUCOSAMINE-6-PHOSPHATE ISOMERASE"/>
    <property type="match status" value="1"/>
</dbReference>
<dbReference type="InterPro" id="IPR037171">
    <property type="entry name" value="NagB/RpiA_transferase-like"/>
</dbReference>
<dbReference type="HAMAP" id="MF_01241">
    <property type="entry name" value="GlcN6P_deamin"/>
    <property type="match status" value="1"/>
</dbReference>
<keyword evidence="2 4" id="KW-0378">Hydrolase</keyword>
<comment type="pathway">
    <text evidence="4">Amino-sugar metabolism; N-acetylneuraminate degradation; D-fructose 6-phosphate from N-acetylneuraminate: step 5/5.</text>
</comment>
<dbReference type="EMBL" id="LQWZ01000023">
    <property type="protein sequence ID" value="OAH55716.1"/>
    <property type="molecule type" value="Genomic_DNA"/>
</dbReference>
<dbReference type="OrthoDB" id="9791139at2"/>
<evidence type="ECO:0000256" key="1">
    <source>
        <dbReference type="ARBA" id="ARBA00000644"/>
    </source>
</evidence>
<dbReference type="GO" id="GO:0006046">
    <property type="term" value="P:N-acetylglucosamine catabolic process"/>
    <property type="evidence" value="ECO:0007669"/>
    <property type="project" value="UniProtKB-UniRule"/>
</dbReference>
<comment type="caution">
    <text evidence="4">Lacks conserved residue(s) required for the propagation of feature annotation.</text>
</comment>
<dbReference type="GO" id="GO:0006043">
    <property type="term" value="P:glucosamine catabolic process"/>
    <property type="evidence" value="ECO:0007669"/>
    <property type="project" value="TreeGrafter"/>
</dbReference>
<feature type="domain" description="Glucosamine/galactosamine-6-phosphate isomerase" evidence="5">
    <location>
        <begin position="11"/>
        <end position="226"/>
    </location>
</feature>
<feature type="active site" description="Proton acceptor; for ring-opening step" evidence="4">
    <location>
        <position position="138"/>
    </location>
</feature>
<dbReference type="FunFam" id="3.40.50.1360:FF:000003">
    <property type="entry name" value="Glucosamine-6-phosphate deaminase"/>
    <property type="match status" value="1"/>
</dbReference>
<dbReference type="AlphaFoldDB" id="A0A177KRN8"/>
<dbReference type="GO" id="GO:0019262">
    <property type="term" value="P:N-acetylneuraminate catabolic process"/>
    <property type="evidence" value="ECO:0007669"/>
    <property type="project" value="UniProtKB-UniRule"/>
</dbReference>
<dbReference type="GO" id="GO:0005737">
    <property type="term" value="C:cytoplasm"/>
    <property type="evidence" value="ECO:0007669"/>
    <property type="project" value="TreeGrafter"/>
</dbReference>
<comment type="function">
    <text evidence="4">Catalyzes the reversible isomerization-deamination of glucosamine 6-phosphate (GlcN6P) to form fructose 6-phosphate (Fru6P) and ammonium ion.</text>
</comment>
<evidence type="ECO:0000256" key="4">
    <source>
        <dbReference type="HAMAP-Rule" id="MF_01241"/>
    </source>
</evidence>
<evidence type="ECO:0000313" key="6">
    <source>
        <dbReference type="EMBL" id="OAH55716.1"/>
    </source>
</evidence>
<reference evidence="6 7" key="1">
    <citation type="submission" date="2016-01" db="EMBL/GenBank/DDBJ databases">
        <title>Investigation of taxonomic status of Bacillus aminovorans.</title>
        <authorList>
            <person name="Verma A."/>
            <person name="Pal Y."/>
            <person name="Krishnamurthi S."/>
        </authorList>
    </citation>
    <scope>NUCLEOTIDE SEQUENCE [LARGE SCALE GENOMIC DNA]</scope>
    <source>
        <strain evidence="6 7">DSM 4337</strain>
    </source>
</reference>
<comment type="similarity">
    <text evidence="4">Belongs to the glucosamine/galactosamine-6-phosphate isomerase family. NagB subfamily.</text>
</comment>
<dbReference type="PROSITE" id="PS01161">
    <property type="entry name" value="GLC_GALNAC_ISOMERASE"/>
    <property type="match status" value="1"/>
</dbReference>
<dbReference type="GO" id="GO:0004342">
    <property type="term" value="F:glucosamine-6-phosphate deaminase activity"/>
    <property type="evidence" value="ECO:0007669"/>
    <property type="project" value="UniProtKB-UniRule"/>
</dbReference>
<dbReference type="InterPro" id="IPR018321">
    <property type="entry name" value="Glucosamine6P_isomerase_CS"/>
</dbReference>
<accession>A0A177KRN8</accession>
<evidence type="ECO:0000256" key="3">
    <source>
        <dbReference type="ARBA" id="ARBA00023277"/>
    </source>
</evidence>
<sequence length="248" mass="27681">MRLVNVKSHEEMSTFAAGRILEKVKSGSSVSLGLATGETPVRTYELLIEDYKKNHTSYQHVNSYNLDEYAGIAPDHPNSYHYFMHENLFNHINIPKENIHIPNGRADHIEKEAKRYESIIDEIGGVDLQLLGIGENGHIGFNEPGTLFDTVTHIVELTESTRQANARYFNESSEVPTHAITMGIATILKSKEIMLLASGKQKAEAIYQMFTGEISVNCPASVLQNHPNVIIVADEEATSKLEKKLNFS</sequence>
<dbReference type="Proteomes" id="UP000077271">
    <property type="component" value="Unassembled WGS sequence"/>
</dbReference>
<dbReference type="InterPro" id="IPR006148">
    <property type="entry name" value="Glc/Gal-6P_isomerase"/>
</dbReference>
<comment type="catalytic activity">
    <reaction evidence="1 4">
        <text>alpha-D-glucosamine 6-phosphate + H2O = beta-D-fructose 6-phosphate + NH4(+)</text>
        <dbReference type="Rhea" id="RHEA:12172"/>
        <dbReference type="ChEBI" id="CHEBI:15377"/>
        <dbReference type="ChEBI" id="CHEBI:28938"/>
        <dbReference type="ChEBI" id="CHEBI:57634"/>
        <dbReference type="ChEBI" id="CHEBI:75989"/>
        <dbReference type="EC" id="3.5.99.6"/>
    </reaction>
</comment>
<evidence type="ECO:0000313" key="7">
    <source>
        <dbReference type="Proteomes" id="UP000077271"/>
    </source>
</evidence>
<dbReference type="RefSeq" id="WP_018393584.1">
    <property type="nucleotide sequence ID" value="NZ_LQWZ01000023.1"/>
</dbReference>
<dbReference type="GO" id="GO:0042802">
    <property type="term" value="F:identical protein binding"/>
    <property type="evidence" value="ECO:0007669"/>
    <property type="project" value="TreeGrafter"/>
</dbReference>
<dbReference type="UniPathway" id="UPA00629">
    <property type="reaction ID" value="UER00684"/>
</dbReference>
<evidence type="ECO:0000259" key="5">
    <source>
        <dbReference type="Pfam" id="PF01182"/>
    </source>
</evidence>
<dbReference type="Gene3D" id="3.40.50.1360">
    <property type="match status" value="1"/>
</dbReference>
<organism evidence="6 7">
    <name type="scientific">Domibacillus aminovorans</name>
    <dbReference type="NCBI Taxonomy" id="29332"/>
    <lineage>
        <taxon>Bacteria</taxon>
        <taxon>Bacillati</taxon>
        <taxon>Bacillota</taxon>
        <taxon>Bacilli</taxon>
        <taxon>Bacillales</taxon>
        <taxon>Bacillaceae</taxon>
        <taxon>Domibacillus</taxon>
    </lineage>
</organism>
<proteinExistence type="inferred from homology"/>
<evidence type="ECO:0000256" key="2">
    <source>
        <dbReference type="ARBA" id="ARBA00022801"/>
    </source>
</evidence>
<dbReference type="CDD" id="cd01399">
    <property type="entry name" value="GlcN6P_deaminase"/>
    <property type="match status" value="1"/>
</dbReference>
<feature type="active site" description="For ring-opening step" evidence="4">
    <location>
        <position position="143"/>
    </location>
</feature>
<dbReference type="EC" id="3.5.99.6" evidence="4"/>
<protein>
    <recommendedName>
        <fullName evidence="4">Glucosamine-6-phosphate deaminase</fullName>
        <ecNumber evidence="4">3.5.99.6</ecNumber>
    </recommendedName>
    <alternativeName>
        <fullName evidence="4">GlcN6P deaminase</fullName>
        <shortName evidence="4">GNPDA</shortName>
    </alternativeName>
    <alternativeName>
        <fullName evidence="4">Glucosamine-6-phosphate isomerase</fullName>
    </alternativeName>
</protein>
<name>A0A177KRN8_9BACI</name>
<dbReference type="Pfam" id="PF01182">
    <property type="entry name" value="Glucosamine_iso"/>
    <property type="match status" value="1"/>
</dbReference>
<dbReference type="NCBIfam" id="TIGR00502">
    <property type="entry name" value="nagB"/>
    <property type="match status" value="1"/>
</dbReference>
<keyword evidence="3 4" id="KW-0119">Carbohydrate metabolism</keyword>
<dbReference type="GO" id="GO:0005975">
    <property type="term" value="P:carbohydrate metabolic process"/>
    <property type="evidence" value="ECO:0007669"/>
    <property type="project" value="InterPro"/>
</dbReference>
<gene>
    <name evidence="4" type="primary">nagB</name>
    <name evidence="6" type="ORF">AWH48_03300</name>
</gene>
<dbReference type="PANTHER" id="PTHR11280:SF5">
    <property type="entry name" value="GLUCOSAMINE-6-PHOSPHATE ISOMERASE"/>
    <property type="match status" value="1"/>
</dbReference>
<feature type="active site" description="Proton acceptor; for enolization step" evidence="4">
    <location>
        <position position="67"/>
    </location>
</feature>
<comment type="caution">
    <text evidence="6">The sequence shown here is derived from an EMBL/GenBank/DDBJ whole genome shotgun (WGS) entry which is preliminary data.</text>
</comment>
<dbReference type="InterPro" id="IPR004547">
    <property type="entry name" value="Glucosamine6P_isomerase"/>
</dbReference>